<reference evidence="7 8" key="1">
    <citation type="submission" date="2023-04" db="EMBL/GenBank/DDBJ databases">
        <title>Genome of Basidiobolus ranarum AG-B5.</title>
        <authorList>
            <person name="Stajich J.E."/>
            <person name="Carter-House D."/>
            <person name="Gryganskyi A."/>
        </authorList>
    </citation>
    <scope>NUCLEOTIDE SEQUENCE [LARGE SCALE GENOMIC DNA]</scope>
    <source>
        <strain evidence="7 8">AG-B5</strain>
    </source>
</reference>
<feature type="transmembrane region" description="Helical" evidence="6">
    <location>
        <begin position="77"/>
        <end position="98"/>
    </location>
</feature>
<accession>A0ABR2VSI0</accession>
<dbReference type="Proteomes" id="UP001479436">
    <property type="component" value="Unassembled WGS sequence"/>
</dbReference>
<sequence>MVEFRHRKSKMQAEESIPFVSLDSKDSEVSSFLLNFSELPKWLKDNNYILTGYRSPTFSYRKCAESLLYIHNQTGNIYSHLLGAALFFGIAIFTRVHVLSQFETTHWSDIAVMYIFMFGAISCLCFSTLFHTFICHSERVSVNWNRCDYVGIVFLIVGSYFPAVNYAFYCSNKWKMVYLSFIVIFGTATAIMSIARRFGTPEYRWIRTNLFLAMGLSGICPLGHALWINGVSRALEYPRY</sequence>
<feature type="transmembrane region" description="Helical" evidence="6">
    <location>
        <begin position="147"/>
        <end position="169"/>
    </location>
</feature>
<proteinExistence type="inferred from homology"/>
<evidence type="ECO:0000313" key="8">
    <source>
        <dbReference type="Proteomes" id="UP001479436"/>
    </source>
</evidence>
<protein>
    <submittedName>
        <fullName evidence="7">Uncharacterized protein</fullName>
    </submittedName>
</protein>
<name>A0ABR2VSI0_9FUNG</name>
<evidence type="ECO:0000256" key="5">
    <source>
        <dbReference type="ARBA" id="ARBA00023136"/>
    </source>
</evidence>
<feature type="transmembrane region" description="Helical" evidence="6">
    <location>
        <begin position="110"/>
        <end position="135"/>
    </location>
</feature>
<dbReference type="EMBL" id="JASJQH010007937">
    <property type="protein sequence ID" value="KAK9696655.1"/>
    <property type="molecule type" value="Genomic_DNA"/>
</dbReference>
<organism evidence="7 8">
    <name type="scientific">Basidiobolus ranarum</name>
    <dbReference type="NCBI Taxonomy" id="34480"/>
    <lineage>
        <taxon>Eukaryota</taxon>
        <taxon>Fungi</taxon>
        <taxon>Fungi incertae sedis</taxon>
        <taxon>Zoopagomycota</taxon>
        <taxon>Entomophthoromycotina</taxon>
        <taxon>Basidiobolomycetes</taxon>
        <taxon>Basidiobolales</taxon>
        <taxon>Basidiobolaceae</taxon>
        <taxon>Basidiobolus</taxon>
    </lineage>
</organism>
<gene>
    <name evidence="7" type="ORF">K7432_012343</name>
</gene>
<comment type="caution">
    <text evidence="7">The sequence shown here is derived from an EMBL/GenBank/DDBJ whole genome shotgun (WGS) entry which is preliminary data.</text>
</comment>
<evidence type="ECO:0000313" key="7">
    <source>
        <dbReference type="EMBL" id="KAK9696655.1"/>
    </source>
</evidence>
<evidence type="ECO:0000256" key="2">
    <source>
        <dbReference type="ARBA" id="ARBA00007018"/>
    </source>
</evidence>
<dbReference type="InterPro" id="IPR004254">
    <property type="entry name" value="AdipoR/HlyIII-related"/>
</dbReference>
<dbReference type="Pfam" id="PF03006">
    <property type="entry name" value="HlyIII"/>
    <property type="match status" value="1"/>
</dbReference>
<keyword evidence="5 6" id="KW-0472">Membrane</keyword>
<evidence type="ECO:0000256" key="3">
    <source>
        <dbReference type="ARBA" id="ARBA00022692"/>
    </source>
</evidence>
<keyword evidence="4 6" id="KW-1133">Transmembrane helix</keyword>
<dbReference type="PANTHER" id="PTHR20855:SF52">
    <property type="entry name" value="ADIPONECTIN RECEPTOR PROTEIN"/>
    <property type="match status" value="1"/>
</dbReference>
<feature type="transmembrane region" description="Helical" evidence="6">
    <location>
        <begin position="175"/>
        <end position="198"/>
    </location>
</feature>
<comment type="similarity">
    <text evidence="2">Belongs to the ADIPOR family.</text>
</comment>
<feature type="transmembrane region" description="Helical" evidence="6">
    <location>
        <begin position="210"/>
        <end position="228"/>
    </location>
</feature>
<comment type="subcellular location">
    <subcellularLocation>
        <location evidence="1">Membrane</location>
        <topology evidence="1">Multi-pass membrane protein</topology>
    </subcellularLocation>
</comment>
<keyword evidence="3 6" id="KW-0812">Transmembrane</keyword>
<keyword evidence="8" id="KW-1185">Reference proteome</keyword>
<dbReference type="PANTHER" id="PTHR20855">
    <property type="entry name" value="ADIPOR/PROGESTIN RECEPTOR-RELATED"/>
    <property type="match status" value="1"/>
</dbReference>
<evidence type="ECO:0000256" key="6">
    <source>
        <dbReference type="SAM" id="Phobius"/>
    </source>
</evidence>
<evidence type="ECO:0000256" key="4">
    <source>
        <dbReference type="ARBA" id="ARBA00022989"/>
    </source>
</evidence>
<evidence type="ECO:0000256" key="1">
    <source>
        <dbReference type="ARBA" id="ARBA00004141"/>
    </source>
</evidence>